<keyword evidence="3 7" id="KW-0812">Transmembrane</keyword>
<dbReference type="Pfam" id="PF00324">
    <property type="entry name" value="AA_permease"/>
    <property type="match status" value="1"/>
</dbReference>
<dbReference type="KEGG" id="abut:Ami103574_10625"/>
<organism evidence="9 10">
    <name type="scientific">Aminipila butyrica</name>
    <dbReference type="NCBI Taxonomy" id="433296"/>
    <lineage>
        <taxon>Bacteria</taxon>
        <taxon>Bacillati</taxon>
        <taxon>Bacillota</taxon>
        <taxon>Clostridia</taxon>
        <taxon>Peptostreptococcales</taxon>
        <taxon>Anaerovoracaceae</taxon>
        <taxon>Aminipila</taxon>
    </lineage>
</organism>
<feature type="transmembrane region" description="Helical" evidence="7">
    <location>
        <begin position="168"/>
        <end position="190"/>
    </location>
</feature>
<feature type="transmembrane region" description="Helical" evidence="7">
    <location>
        <begin position="293"/>
        <end position="317"/>
    </location>
</feature>
<comment type="subcellular location">
    <subcellularLocation>
        <location evidence="1">Membrane</location>
        <topology evidence="1">Multi-pass membrane protein</topology>
    </subcellularLocation>
</comment>
<evidence type="ECO:0000259" key="8">
    <source>
        <dbReference type="Pfam" id="PF00324"/>
    </source>
</evidence>
<name>A0A858BVY2_9FIRM</name>
<protein>
    <submittedName>
        <fullName evidence="9">Amino acid permease</fullName>
    </submittedName>
</protein>
<keyword evidence="6 7" id="KW-0472">Membrane</keyword>
<evidence type="ECO:0000256" key="2">
    <source>
        <dbReference type="ARBA" id="ARBA00022448"/>
    </source>
</evidence>
<feature type="transmembrane region" description="Helical" evidence="7">
    <location>
        <begin position="252"/>
        <end position="273"/>
    </location>
</feature>
<feature type="transmembrane region" description="Helical" evidence="7">
    <location>
        <begin position="63"/>
        <end position="87"/>
    </location>
</feature>
<keyword evidence="5 7" id="KW-1133">Transmembrane helix</keyword>
<feature type="transmembrane region" description="Helical" evidence="7">
    <location>
        <begin position="108"/>
        <end position="133"/>
    </location>
</feature>
<dbReference type="PANTHER" id="PTHR43495:SF5">
    <property type="entry name" value="GAMMA-AMINOBUTYRIC ACID PERMEASE"/>
    <property type="match status" value="1"/>
</dbReference>
<evidence type="ECO:0000256" key="7">
    <source>
        <dbReference type="SAM" id="Phobius"/>
    </source>
</evidence>
<keyword evidence="10" id="KW-1185">Reference proteome</keyword>
<dbReference type="PANTHER" id="PTHR43495">
    <property type="entry name" value="GABA PERMEASE"/>
    <property type="match status" value="1"/>
</dbReference>
<dbReference type="RefSeq" id="WP_163066987.1">
    <property type="nucleotide sequence ID" value="NZ_CP048649.1"/>
</dbReference>
<evidence type="ECO:0000256" key="3">
    <source>
        <dbReference type="ARBA" id="ARBA00022692"/>
    </source>
</evidence>
<evidence type="ECO:0000313" key="9">
    <source>
        <dbReference type="EMBL" id="QIB69747.1"/>
    </source>
</evidence>
<dbReference type="GO" id="GO:0016020">
    <property type="term" value="C:membrane"/>
    <property type="evidence" value="ECO:0007669"/>
    <property type="project" value="UniProtKB-SubCell"/>
</dbReference>
<dbReference type="PIRSF" id="PIRSF006060">
    <property type="entry name" value="AA_transporter"/>
    <property type="match status" value="1"/>
</dbReference>
<dbReference type="GO" id="GO:0006865">
    <property type="term" value="P:amino acid transport"/>
    <property type="evidence" value="ECO:0007669"/>
    <property type="project" value="UniProtKB-KW"/>
</dbReference>
<gene>
    <name evidence="9" type="ORF">Ami103574_10625</name>
</gene>
<dbReference type="FunFam" id="1.20.1740.10:FF:000001">
    <property type="entry name" value="Amino acid permease"/>
    <property type="match status" value="1"/>
</dbReference>
<feature type="transmembrane region" description="Helical" evidence="7">
    <location>
        <begin position="210"/>
        <end position="231"/>
    </location>
</feature>
<accession>A0A858BVY2</accession>
<keyword evidence="2" id="KW-0813">Transport</keyword>
<reference evidence="9 10" key="1">
    <citation type="submission" date="2020-02" db="EMBL/GenBank/DDBJ databases">
        <authorList>
            <person name="Kim Y.B."/>
            <person name="Roh S.W."/>
        </authorList>
    </citation>
    <scope>NUCLEOTIDE SEQUENCE [LARGE SCALE GENOMIC DNA]</scope>
    <source>
        <strain evidence="9 10">DSM 103574</strain>
    </source>
</reference>
<dbReference type="AlphaFoldDB" id="A0A858BVY2"/>
<feature type="transmembrane region" description="Helical" evidence="7">
    <location>
        <begin position="442"/>
        <end position="461"/>
    </location>
</feature>
<dbReference type="InterPro" id="IPR004840">
    <property type="entry name" value="Amino_acid_permease_CS"/>
</dbReference>
<dbReference type="Gene3D" id="1.20.1740.10">
    <property type="entry name" value="Amino acid/polyamine transporter I"/>
    <property type="match status" value="1"/>
</dbReference>
<dbReference type="PROSITE" id="PS00218">
    <property type="entry name" value="AMINO_ACID_PERMEASE_1"/>
    <property type="match status" value="1"/>
</dbReference>
<feature type="transmembrane region" description="Helical" evidence="7">
    <location>
        <begin position="139"/>
        <end position="156"/>
    </location>
</feature>
<evidence type="ECO:0000256" key="1">
    <source>
        <dbReference type="ARBA" id="ARBA00004141"/>
    </source>
</evidence>
<dbReference type="EMBL" id="CP048649">
    <property type="protein sequence ID" value="QIB69747.1"/>
    <property type="molecule type" value="Genomic_DNA"/>
</dbReference>
<dbReference type="InterPro" id="IPR004841">
    <property type="entry name" value="AA-permease/SLC12A_dom"/>
</dbReference>
<evidence type="ECO:0000256" key="4">
    <source>
        <dbReference type="ARBA" id="ARBA00022970"/>
    </source>
</evidence>
<feature type="transmembrane region" description="Helical" evidence="7">
    <location>
        <begin position="415"/>
        <end position="436"/>
    </location>
</feature>
<dbReference type="Proteomes" id="UP000466848">
    <property type="component" value="Chromosome"/>
</dbReference>
<dbReference type="GO" id="GO:0055085">
    <property type="term" value="P:transmembrane transport"/>
    <property type="evidence" value="ECO:0007669"/>
    <property type="project" value="InterPro"/>
</dbReference>
<evidence type="ECO:0000256" key="5">
    <source>
        <dbReference type="ARBA" id="ARBA00022989"/>
    </source>
</evidence>
<evidence type="ECO:0000256" key="6">
    <source>
        <dbReference type="ARBA" id="ARBA00023136"/>
    </source>
</evidence>
<proteinExistence type="predicted"/>
<feature type="transmembrane region" description="Helical" evidence="7">
    <location>
        <begin position="32"/>
        <end position="51"/>
    </location>
</feature>
<evidence type="ECO:0000313" key="10">
    <source>
        <dbReference type="Proteomes" id="UP000466848"/>
    </source>
</evidence>
<keyword evidence="4" id="KW-0029">Amino-acid transport</keyword>
<sequence>MEPSTKQLSEVAEAMNKSKGLERNFSSRHLQMYAMGTTIGTGIFLASGYVIHSAGPGGAVVAYLFASLIMWLMMSCLGELAVAMPVAGNVQAYATELISKAMGFTTGWMKWISCAVTVTAQIVASSIIMKNIFPDVNSLVWTVLFTLLLIVLNILPSRHYGEVEFWFASIKIIAVILFVITGIGIITGVIGGERIGFTNFVNDGGAFPNGFSAILASMLSAIFAFGGSDLIATAAGESKDPGVEMPKAIKGFLISITSCYVICVILIGCVIPWREANLAGSPFAYMFESAGIHSATLIINIIVVTSALSSANGFLYASTRTLWSLAKHDQAPKILAKTNKKKVPVYALAISIMFAAFAIVSSFVAAHTVYLFLISLLASIDILVYGVDCVCQMRFRKRYIAAGNKVEDLKYRTPFYPLTPILAIVTYCIIIVAMVFDPTERLAILFGLPLTIILYVGYRLVTGRKKANQESLEPERIR</sequence>
<feature type="transmembrane region" description="Helical" evidence="7">
    <location>
        <begin position="370"/>
        <end position="391"/>
    </location>
</feature>
<feature type="domain" description="Amino acid permease/ SLC12A" evidence="8">
    <location>
        <begin position="29"/>
        <end position="467"/>
    </location>
</feature>
<feature type="transmembrane region" description="Helical" evidence="7">
    <location>
        <begin position="343"/>
        <end position="364"/>
    </location>
</feature>